<dbReference type="EMBL" id="BGZK01000813">
    <property type="protein sequence ID" value="GBP61384.1"/>
    <property type="molecule type" value="Genomic_DNA"/>
</dbReference>
<proteinExistence type="predicted"/>
<sequence length="105" mass="11846">MDDNLRRPKLYMSFATFKHDPGLIISMKYAESSGQPKGREAHRGLAAVPGGSGRGPRYALTHHVNYNTRYNNLLNINFPQAFPNSYAAASFCRGRPTKFVQHNDY</sequence>
<gene>
    <name evidence="1" type="ORF">EVAR_37914_1</name>
</gene>
<evidence type="ECO:0000313" key="1">
    <source>
        <dbReference type="EMBL" id="GBP61384.1"/>
    </source>
</evidence>
<evidence type="ECO:0000313" key="2">
    <source>
        <dbReference type="Proteomes" id="UP000299102"/>
    </source>
</evidence>
<protein>
    <submittedName>
        <fullName evidence="1">Uncharacterized protein</fullName>
    </submittedName>
</protein>
<reference evidence="1 2" key="1">
    <citation type="journal article" date="2019" name="Commun. Biol.">
        <title>The bagworm genome reveals a unique fibroin gene that provides high tensile strength.</title>
        <authorList>
            <person name="Kono N."/>
            <person name="Nakamura H."/>
            <person name="Ohtoshi R."/>
            <person name="Tomita M."/>
            <person name="Numata K."/>
            <person name="Arakawa K."/>
        </authorList>
    </citation>
    <scope>NUCLEOTIDE SEQUENCE [LARGE SCALE GENOMIC DNA]</scope>
</reference>
<organism evidence="1 2">
    <name type="scientific">Eumeta variegata</name>
    <name type="common">Bagworm moth</name>
    <name type="synonym">Eumeta japonica</name>
    <dbReference type="NCBI Taxonomy" id="151549"/>
    <lineage>
        <taxon>Eukaryota</taxon>
        <taxon>Metazoa</taxon>
        <taxon>Ecdysozoa</taxon>
        <taxon>Arthropoda</taxon>
        <taxon>Hexapoda</taxon>
        <taxon>Insecta</taxon>
        <taxon>Pterygota</taxon>
        <taxon>Neoptera</taxon>
        <taxon>Endopterygota</taxon>
        <taxon>Lepidoptera</taxon>
        <taxon>Glossata</taxon>
        <taxon>Ditrysia</taxon>
        <taxon>Tineoidea</taxon>
        <taxon>Psychidae</taxon>
        <taxon>Oiketicinae</taxon>
        <taxon>Eumeta</taxon>
    </lineage>
</organism>
<dbReference type="AlphaFoldDB" id="A0A4C1XFZ8"/>
<keyword evidence="2" id="KW-1185">Reference proteome</keyword>
<accession>A0A4C1XFZ8</accession>
<dbReference type="Proteomes" id="UP000299102">
    <property type="component" value="Unassembled WGS sequence"/>
</dbReference>
<name>A0A4C1XFZ8_EUMVA</name>
<comment type="caution">
    <text evidence="1">The sequence shown here is derived from an EMBL/GenBank/DDBJ whole genome shotgun (WGS) entry which is preliminary data.</text>
</comment>